<sequence>MEDVHLSTDTSDGILAWIAIGVDSKRDDSLLPTDQTEDDGEVKDYFGMDMVEWATLAMGPLNPVLRVSLRRYIARIGGCQQI</sequence>
<keyword evidence="1" id="KW-0560">Oxidoreductase</keyword>
<reference evidence="1" key="1">
    <citation type="submission" date="2022-11" db="EMBL/GenBank/DDBJ databases">
        <authorList>
            <person name="Petersen C."/>
        </authorList>
    </citation>
    <scope>NUCLEOTIDE SEQUENCE</scope>
    <source>
        <strain evidence="1">IBT 26290</strain>
    </source>
</reference>
<dbReference type="GO" id="GO:0051213">
    <property type="term" value="F:dioxygenase activity"/>
    <property type="evidence" value="ECO:0007669"/>
    <property type="project" value="UniProtKB-KW"/>
</dbReference>
<gene>
    <name evidence="1" type="ORF">N7482_005605</name>
</gene>
<dbReference type="AlphaFoldDB" id="A0A9W9LME8"/>
<evidence type="ECO:0000313" key="2">
    <source>
        <dbReference type="Proteomes" id="UP001149163"/>
    </source>
</evidence>
<keyword evidence="2" id="KW-1185">Reference proteome</keyword>
<dbReference type="GeneID" id="81426906"/>
<organism evidence="1 2">
    <name type="scientific">Penicillium canariense</name>
    <dbReference type="NCBI Taxonomy" id="189055"/>
    <lineage>
        <taxon>Eukaryota</taxon>
        <taxon>Fungi</taxon>
        <taxon>Dikarya</taxon>
        <taxon>Ascomycota</taxon>
        <taxon>Pezizomycotina</taxon>
        <taxon>Eurotiomycetes</taxon>
        <taxon>Eurotiomycetidae</taxon>
        <taxon>Eurotiales</taxon>
        <taxon>Aspergillaceae</taxon>
        <taxon>Penicillium</taxon>
    </lineage>
</organism>
<accession>A0A9W9LME8</accession>
<dbReference type="RefSeq" id="XP_056543285.1">
    <property type="nucleotide sequence ID" value="XM_056687730.1"/>
</dbReference>
<evidence type="ECO:0000313" key="1">
    <source>
        <dbReference type="EMBL" id="KAJ5166824.1"/>
    </source>
</evidence>
<dbReference type="EMBL" id="JAPQKN010000003">
    <property type="protein sequence ID" value="KAJ5166824.1"/>
    <property type="molecule type" value="Genomic_DNA"/>
</dbReference>
<reference evidence="1" key="2">
    <citation type="journal article" date="2023" name="IMA Fungus">
        <title>Comparative genomic study of the Penicillium genus elucidates a diverse pangenome and 15 lateral gene transfer events.</title>
        <authorList>
            <person name="Petersen C."/>
            <person name="Sorensen T."/>
            <person name="Nielsen M.R."/>
            <person name="Sondergaard T.E."/>
            <person name="Sorensen J.L."/>
            <person name="Fitzpatrick D.A."/>
            <person name="Frisvad J.C."/>
            <person name="Nielsen K.L."/>
        </authorList>
    </citation>
    <scope>NUCLEOTIDE SEQUENCE</scope>
    <source>
        <strain evidence="1">IBT 26290</strain>
    </source>
</reference>
<dbReference type="Proteomes" id="UP001149163">
    <property type="component" value="Unassembled WGS sequence"/>
</dbReference>
<comment type="caution">
    <text evidence="1">The sequence shown here is derived from an EMBL/GenBank/DDBJ whole genome shotgun (WGS) entry which is preliminary data.</text>
</comment>
<keyword evidence="1" id="KW-0223">Dioxygenase</keyword>
<name>A0A9W9LME8_9EURO</name>
<protein>
    <submittedName>
        <fullName evidence="1">Intradiol ring-cleavage dioxygenase</fullName>
    </submittedName>
</protein>
<proteinExistence type="predicted"/>